<comment type="pathway">
    <text evidence="2">Cell wall biogenesis; cell wall polysaccharide biosynthesis.</text>
</comment>
<keyword evidence="5" id="KW-0732">Signal</keyword>
<evidence type="ECO:0000256" key="3">
    <source>
        <dbReference type="ARBA" id="ARBA00022670"/>
    </source>
</evidence>
<dbReference type="GO" id="GO:0008237">
    <property type="term" value="F:metallopeptidase activity"/>
    <property type="evidence" value="ECO:0007669"/>
    <property type="project" value="UniProtKB-KW"/>
</dbReference>
<keyword evidence="4" id="KW-0479">Metal-binding</keyword>
<evidence type="ECO:0000256" key="8">
    <source>
        <dbReference type="ARBA" id="ARBA00023049"/>
    </source>
</evidence>
<dbReference type="Gene3D" id="3.30.1380.10">
    <property type="match status" value="1"/>
</dbReference>
<dbReference type="PANTHER" id="PTHR37425:SF1">
    <property type="entry name" value="OUTER MEMBRANE PROTEIN"/>
    <property type="match status" value="1"/>
</dbReference>
<dbReference type="SUPFAM" id="SSF55166">
    <property type="entry name" value="Hedgehog/DD-peptidase"/>
    <property type="match status" value="1"/>
</dbReference>
<evidence type="ECO:0000256" key="10">
    <source>
        <dbReference type="ARBA" id="ARBA00093448"/>
    </source>
</evidence>
<evidence type="ECO:0000313" key="13">
    <source>
        <dbReference type="Proteomes" id="UP000184387"/>
    </source>
</evidence>
<dbReference type="PANTHER" id="PTHR37425">
    <property type="match status" value="1"/>
</dbReference>
<dbReference type="GO" id="GO:0006508">
    <property type="term" value="P:proteolysis"/>
    <property type="evidence" value="ECO:0007669"/>
    <property type="project" value="UniProtKB-KW"/>
</dbReference>
<dbReference type="GO" id="GO:0071555">
    <property type="term" value="P:cell wall organization"/>
    <property type="evidence" value="ECO:0007669"/>
    <property type="project" value="UniProtKB-KW"/>
</dbReference>
<comment type="cofactor">
    <cofactor evidence="1">
        <name>Zn(2+)</name>
        <dbReference type="ChEBI" id="CHEBI:29105"/>
    </cofactor>
</comment>
<evidence type="ECO:0000256" key="5">
    <source>
        <dbReference type="ARBA" id="ARBA00022729"/>
    </source>
</evidence>
<dbReference type="Pfam" id="PF05951">
    <property type="entry name" value="Peptidase_M15_2"/>
    <property type="match status" value="1"/>
</dbReference>
<keyword evidence="7" id="KW-0862">Zinc</keyword>
<dbReference type="RefSeq" id="WP_073132413.1">
    <property type="nucleotide sequence ID" value="NZ_FQZF01000005.1"/>
</dbReference>
<dbReference type="AlphaFoldDB" id="A0A1M6E4T9"/>
<dbReference type="InterPro" id="IPR010275">
    <property type="entry name" value="MepK"/>
</dbReference>
<dbReference type="STRING" id="198092.SAMN02745194_01106"/>
<keyword evidence="3" id="KW-0645">Protease</keyword>
<dbReference type="Proteomes" id="UP000184387">
    <property type="component" value="Unassembled WGS sequence"/>
</dbReference>
<keyword evidence="8" id="KW-0482">Metalloprotease</keyword>
<evidence type="ECO:0000256" key="1">
    <source>
        <dbReference type="ARBA" id="ARBA00001947"/>
    </source>
</evidence>
<protein>
    <recommendedName>
        <fullName evidence="11">Murein endopeptidase K</fullName>
    </recommendedName>
</protein>
<evidence type="ECO:0000256" key="9">
    <source>
        <dbReference type="ARBA" id="ARBA00023316"/>
    </source>
</evidence>
<keyword evidence="13" id="KW-1185">Reference proteome</keyword>
<accession>A0A1M6E4T9</accession>
<evidence type="ECO:0000313" key="12">
    <source>
        <dbReference type="EMBL" id="SHI80380.1"/>
    </source>
</evidence>
<name>A0A1M6E4T9_9PROT</name>
<evidence type="ECO:0000256" key="2">
    <source>
        <dbReference type="ARBA" id="ARBA00004776"/>
    </source>
</evidence>
<gene>
    <name evidence="12" type="ORF">SAMN02745194_01106</name>
</gene>
<comment type="similarity">
    <text evidence="10">Belongs to the peptidase M15 family.</text>
</comment>
<evidence type="ECO:0000256" key="7">
    <source>
        <dbReference type="ARBA" id="ARBA00022833"/>
    </source>
</evidence>
<proteinExistence type="inferred from homology"/>
<evidence type="ECO:0000256" key="11">
    <source>
        <dbReference type="ARBA" id="ARBA00093666"/>
    </source>
</evidence>
<evidence type="ECO:0000256" key="6">
    <source>
        <dbReference type="ARBA" id="ARBA00022801"/>
    </source>
</evidence>
<sequence>MIRVLSGNRPHEPECPCCADARLGRRSLIGAGIGLLACSAVAPAEAQVARGARRLNVKRAYTSDAFSGVYFADGRYVTEALRRLDWVFRDLSREEVTPMDPRLFDVMNAVAARMEATEAFEVISGYRSPETNAANARRSGRVSTVSLHMSGMAGDMRLPSRNSYEMARLAASMGLGGVGLYRRDGFVHLDCGQSRRW</sequence>
<dbReference type="EMBL" id="FQZF01000005">
    <property type="protein sequence ID" value="SHI80380.1"/>
    <property type="molecule type" value="Genomic_DNA"/>
</dbReference>
<reference evidence="12 13" key="1">
    <citation type="submission" date="2016-11" db="EMBL/GenBank/DDBJ databases">
        <authorList>
            <person name="Jaros S."/>
            <person name="Januszkiewicz K."/>
            <person name="Wedrychowicz H."/>
        </authorList>
    </citation>
    <scope>NUCLEOTIDE SEQUENCE [LARGE SCALE GENOMIC DNA]</scope>
    <source>
        <strain evidence="12 13">DSM 14916</strain>
    </source>
</reference>
<keyword evidence="9" id="KW-0961">Cell wall biogenesis/degradation</keyword>
<evidence type="ECO:0000256" key="4">
    <source>
        <dbReference type="ARBA" id="ARBA00022723"/>
    </source>
</evidence>
<dbReference type="InterPro" id="IPR009045">
    <property type="entry name" value="Zn_M74/Hedgehog-like"/>
</dbReference>
<organism evidence="12 13">
    <name type="scientific">Muricoccus roseus</name>
    <dbReference type="NCBI Taxonomy" id="198092"/>
    <lineage>
        <taxon>Bacteria</taxon>
        <taxon>Pseudomonadati</taxon>
        <taxon>Pseudomonadota</taxon>
        <taxon>Alphaproteobacteria</taxon>
        <taxon>Acetobacterales</taxon>
        <taxon>Roseomonadaceae</taxon>
        <taxon>Muricoccus</taxon>
    </lineage>
</organism>
<dbReference type="OrthoDB" id="9782994at2"/>
<dbReference type="GO" id="GO:0046872">
    <property type="term" value="F:metal ion binding"/>
    <property type="evidence" value="ECO:0007669"/>
    <property type="project" value="UniProtKB-KW"/>
</dbReference>
<keyword evidence="6" id="KW-0378">Hydrolase</keyword>